<dbReference type="GO" id="GO:0005948">
    <property type="term" value="C:acetolactate synthase complex"/>
    <property type="evidence" value="ECO:0007669"/>
    <property type="project" value="TreeGrafter"/>
</dbReference>
<gene>
    <name evidence="3" type="ORF">IAB05_01225</name>
</gene>
<dbReference type="InterPro" id="IPR045229">
    <property type="entry name" value="TPP_enz"/>
</dbReference>
<sequence>MECKNLTGAEIVVKALTELNIEVVFGYSGSYAMPMIEALHKSGIRFIQPTSECSAAHAADGYYRASGKIAGVMTTSGPGATNLITGIATAYMDSVPMLALTANVPTYKLGKDSFQEVDITGIATPITKYAHIIKSAEELEGELKKAYALSLSGRTSPVLIDVPYDVLKETGEYKNLPIPAYRGTNLNLSSVRRAAELINSATLPGILAG</sequence>
<evidence type="ECO:0000313" key="4">
    <source>
        <dbReference type="Proteomes" id="UP000824094"/>
    </source>
</evidence>
<evidence type="ECO:0000259" key="2">
    <source>
        <dbReference type="Pfam" id="PF02776"/>
    </source>
</evidence>
<dbReference type="PANTHER" id="PTHR18968">
    <property type="entry name" value="THIAMINE PYROPHOSPHATE ENZYMES"/>
    <property type="match status" value="1"/>
</dbReference>
<name>A0A9D1SHN3_9FIRM</name>
<comment type="similarity">
    <text evidence="1">Belongs to the TPP enzyme family.</text>
</comment>
<dbReference type="GO" id="GO:0003984">
    <property type="term" value="F:acetolactate synthase activity"/>
    <property type="evidence" value="ECO:0007669"/>
    <property type="project" value="TreeGrafter"/>
</dbReference>
<reference evidence="3" key="1">
    <citation type="submission" date="2020-10" db="EMBL/GenBank/DDBJ databases">
        <authorList>
            <person name="Gilroy R."/>
        </authorList>
    </citation>
    <scope>NUCLEOTIDE SEQUENCE</scope>
    <source>
        <strain evidence="3">18911</strain>
    </source>
</reference>
<dbReference type="CDD" id="cd07035">
    <property type="entry name" value="TPP_PYR_POX_like"/>
    <property type="match status" value="1"/>
</dbReference>
<dbReference type="GO" id="GO:0009099">
    <property type="term" value="P:L-valine biosynthetic process"/>
    <property type="evidence" value="ECO:0007669"/>
    <property type="project" value="TreeGrafter"/>
</dbReference>
<dbReference type="Pfam" id="PF02776">
    <property type="entry name" value="TPP_enzyme_N"/>
    <property type="match status" value="1"/>
</dbReference>
<feature type="non-terminal residue" evidence="3">
    <location>
        <position position="209"/>
    </location>
</feature>
<dbReference type="EMBL" id="DVNF01000040">
    <property type="protein sequence ID" value="HIU59992.1"/>
    <property type="molecule type" value="Genomic_DNA"/>
</dbReference>
<dbReference type="PANTHER" id="PTHR18968:SF13">
    <property type="entry name" value="ACETOLACTATE SYNTHASE CATALYTIC SUBUNIT, MITOCHONDRIAL"/>
    <property type="match status" value="1"/>
</dbReference>
<reference evidence="3" key="2">
    <citation type="journal article" date="2021" name="PeerJ">
        <title>Extensive microbial diversity within the chicken gut microbiome revealed by metagenomics and culture.</title>
        <authorList>
            <person name="Gilroy R."/>
            <person name="Ravi A."/>
            <person name="Getino M."/>
            <person name="Pursley I."/>
            <person name="Horton D.L."/>
            <person name="Alikhan N.F."/>
            <person name="Baker D."/>
            <person name="Gharbi K."/>
            <person name="Hall N."/>
            <person name="Watson M."/>
            <person name="Adriaenssens E.M."/>
            <person name="Foster-Nyarko E."/>
            <person name="Jarju S."/>
            <person name="Secka A."/>
            <person name="Antonio M."/>
            <person name="Oren A."/>
            <person name="Chaudhuri R.R."/>
            <person name="La Ragione R."/>
            <person name="Hildebrand F."/>
            <person name="Pallen M.J."/>
        </authorList>
    </citation>
    <scope>NUCLEOTIDE SEQUENCE</scope>
    <source>
        <strain evidence="3">18911</strain>
    </source>
</reference>
<dbReference type="GO" id="GO:0009097">
    <property type="term" value="P:isoleucine biosynthetic process"/>
    <property type="evidence" value="ECO:0007669"/>
    <property type="project" value="TreeGrafter"/>
</dbReference>
<dbReference type="FunFam" id="3.40.50.970:FF:000007">
    <property type="entry name" value="Acetolactate synthase"/>
    <property type="match status" value="1"/>
</dbReference>
<dbReference type="InterPro" id="IPR012001">
    <property type="entry name" value="Thiamin_PyroP_enz_TPP-bd_dom"/>
</dbReference>
<dbReference type="Proteomes" id="UP000824094">
    <property type="component" value="Unassembled WGS sequence"/>
</dbReference>
<dbReference type="InterPro" id="IPR029061">
    <property type="entry name" value="THDP-binding"/>
</dbReference>
<dbReference type="GO" id="GO:0050660">
    <property type="term" value="F:flavin adenine dinucleotide binding"/>
    <property type="evidence" value="ECO:0007669"/>
    <property type="project" value="TreeGrafter"/>
</dbReference>
<dbReference type="Gene3D" id="3.40.50.970">
    <property type="match status" value="1"/>
</dbReference>
<dbReference type="AlphaFoldDB" id="A0A9D1SHN3"/>
<proteinExistence type="inferred from homology"/>
<evidence type="ECO:0000256" key="1">
    <source>
        <dbReference type="ARBA" id="ARBA00007812"/>
    </source>
</evidence>
<accession>A0A9D1SHN3</accession>
<comment type="caution">
    <text evidence="3">The sequence shown here is derived from an EMBL/GenBank/DDBJ whole genome shotgun (WGS) entry which is preliminary data.</text>
</comment>
<evidence type="ECO:0000313" key="3">
    <source>
        <dbReference type="EMBL" id="HIU59992.1"/>
    </source>
</evidence>
<dbReference type="GO" id="GO:0030976">
    <property type="term" value="F:thiamine pyrophosphate binding"/>
    <property type="evidence" value="ECO:0007669"/>
    <property type="project" value="InterPro"/>
</dbReference>
<organism evidence="3 4">
    <name type="scientific">Candidatus Stercoripulliclostridium merdigallinarum</name>
    <dbReference type="NCBI Taxonomy" id="2840951"/>
    <lineage>
        <taxon>Bacteria</taxon>
        <taxon>Bacillati</taxon>
        <taxon>Bacillota</taxon>
        <taxon>Clostridia</taxon>
        <taxon>Eubacteriales</taxon>
        <taxon>Candidatus Stercoripulliclostridium</taxon>
    </lineage>
</organism>
<dbReference type="SUPFAM" id="SSF52518">
    <property type="entry name" value="Thiamin diphosphate-binding fold (THDP-binding)"/>
    <property type="match status" value="1"/>
</dbReference>
<protein>
    <submittedName>
        <fullName evidence="3">Thiamine pyrophosphate-binding protein</fullName>
    </submittedName>
</protein>
<feature type="domain" description="Thiamine pyrophosphate enzyme N-terminal TPP-binding" evidence="2">
    <location>
        <begin position="7"/>
        <end position="120"/>
    </location>
</feature>